<evidence type="ECO:0000256" key="7">
    <source>
        <dbReference type="SAM" id="Phobius"/>
    </source>
</evidence>
<feature type="transmembrane region" description="Helical" evidence="7">
    <location>
        <begin position="20"/>
        <end position="42"/>
    </location>
</feature>
<dbReference type="EMBL" id="CADCVB010000219">
    <property type="protein sequence ID" value="CAA9450566.1"/>
    <property type="molecule type" value="Genomic_DNA"/>
</dbReference>
<dbReference type="InterPro" id="IPR017475">
    <property type="entry name" value="EPS_sugar_tfrase"/>
</dbReference>
<feature type="transmembrane region" description="Helical" evidence="7">
    <location>
        <begin position="48"/>
        <end position="69"/>
    </location>
</feature>
<evidence type="ECO:0000256" key="1">
    <source>
        <dbReference type="ARBA" id="ARBA00004141"/>
    </source>
</evidence>
<feature type="transmembrane region" description="Helical" evidence="7">
    <location>
        <begin position="266"/>
        <end position="290"/>
    </location>
</feature>
<evidence type="ECO:0000259" key="8">
    <source>
        <dbReference type="Pfam" id="PF02397"/>
    </source>
</evidence>
<protein>
    <submittedName>
        <fullName evidence="9">Undecaprenyl-phosphate glycophosphotransferase</fullName>
    </submittedName>
</protein>
<evidence type="ECO:0000256" key="2">
    <source>
        <dbReference type="ARBA" id="ARBA00006464"/>
    </source>
</evidence>
<keyword evidence="4 7" id="KW-0812">Transmembrane</keyword>
<feature type="domain" description="Bacterial sugar transferase" evidence="8">
    <location>
        <begin position="264"/>
        <end position="452"/>
    </location>
</feature>
<comment type="subcellular location">
    <subcellularLocation>
        <location evidence="1">Membrane</location>
        <topology evidence="1">Multi-pass membrane protein</topology>
    </subcellularLocation>
</comment>
<evidence type="ECO:0000313" key="9">
    <source>
        <dbReference type="EMBL" id="CAA9450566.1"/>
    </source>
</evidence>
<evidence type="ECO:0000256" key="6">
    <source>
        <dbReference type="ARBA" id="ARBA00023136"/>
    </source>
</evidence>
<sequence>MREAARRLFRFHAFRRLLSVVVLIFVDAAALSAGVLVTSYLTGAGQEILAYLPVVLAVGLALFAAQDLYDRAVARRNPAALLGAVMWWAGLLAIGSVVYPGSGFRLGGVLLAALLALVVSGALRFLYEQGVEWIYRRGSFRIPTLVIGEKEDRERLIRALDASPSAYRLVGELSLSDGRVDLPRLRETLDETEVRNVILAGAERLDDEEFLDLLRSVRLRRVKLRVVPGAITLLRTRPVLSEYTGVPLFEIGYPSLDNTQRSLKRLLDVTGSLLGLTLLSPLLLSVALAVKLTSPGPVLFRQKRIGADEKVFICYMFRSMYEDAEARQEELERMNEADGAVFKIKNDPRITPVGRFIRRWSIDELPQLINVLKGEMSLVGPRPLPLRDFERMSEMHKRRLAAIPGMSGYWQISGRSNLSFEDMVRLDLYYIENWSLSFDIKIILKTLGAVLKREGAY</sequence>
<feature type="transmembrane region" description="Helical" evidence="7">
    <location>
        <begin position="106"/>
        <end position="127"/>
    </location>
</feature>
<keyword evidence="6 7" id="KW-0472">Membrane</keyword>
<evidence type="ECO:0000256" key="5">
    <source>
        <dbReference type="ARBA" id="ARBA00022989"/>
    </source>
</evidence>
<evidence type="ECO:0000256" key="3">
    <source>
        <dbReference type="ARBA" id="ARBA00022679"/>
    </source>
</evidence>
<dbReference type="GO" id="GO:0016020">
    <property type="term" value="C:membrane"/>
    <property type="evidence" value="ECO:0007669"/>
    <property type="project" value="UniProtKB-SubCell"/>
</dbReference>
<dbReference type="AlphaFoldDB" id="A0A6J4QNY3"/>
<organism evidence="9">
    <name type="scientific">uncultured Rubrobacteraceae bacterium</name>
    <dbReference type="NCBI Taxonomy" id="349277"/>
    <lineage>
        <taxon>Bacteria</taxon>
        <taxon>Bacillati</taxon>
        <taxon>Actinomycetota</taxon>
        <taxon>Rubrobacteria</taxon>
        <taxon>Rubrobacterales</taxon>
        <taxon>Rubrobacteraceae</taxon>
        <taxon>environmental samples</taxon>
    </lineage>
</organism>
<evidence type="ECO:0000256" key="4">
    <source>
        <dbReference type="ARBA" id="ARBA00022692"/>
    </source>
</evidence>
<reference evidence="9" key="1">
    <citation type="submission" date="2020-02" db="EMBL/GenBank/DDBJ databases">
        <authorList>
            <person name="Meier V. D."/>
        </authorList>
    </citation>
    <scope>NUCLEOTIDE SEQUENCE</scope>
    <source>
        <strain evidence="9">AVDCRST_MAG78</strain>
    </source>
</reference>
<comment type="similarity">
    <text evidence="2">Belongs to the bacterial sugar transferase family.</text>
</comment>
<keyword evidence="5 7" id="KW-1133">Transmembrane helix</keyword>
<feature type="transmembrane region" description="Helical" evidence="7">
    <location>
        <begin position="81"/>
        <end position="100"/>
    </location>
</feature>
<accession>A0A6J4QNY3</accession>
<dbReference type="PANTHER" id="PTHR30576">
    <property type="entry name" value="COLANIC BIOSYNTHESIS UDP-GLUCOSE LIPID CARRIER TRANSFERASE"/>
    <property type="match status" value="1"/>
</dbReference>
<name>A0A6J4QNY3_9ACTN</name>
<dbReference type="PANTHER" id="PTHR30576:SF10">
    <property type="entry name" value="SLL5057 PROTEIN"/>
    <property type="match status" value="1"/>
</dbReference>
<dbReference type="InterPro" id="IPR003362">
    <property type="entry name" value="Bact_transf"/>
</dbReference>
<proteinExistence type="inferred from homology"/>
<dbReference type="NCBIfam" id="TIGR03025">
    <property type="entry name" value="EPS_sugtrans"/>
    <property type="match status" value="1"/>
</dbReference>
<gene>
    <name evidence="9" type="ORF">AVDCRST_MAG78-3263</name>
</gene>
<dbReference type="Pfam" id="PF02397">
    <property type="entry name" value="Bac_transf"/>
    <property type="match status" value="1"/>
</dbReference>
<keyword evidence="3 9" id="KW-0808">Transferase</keyword>
<dbReference type="GO" id="GO:0016780">
    <property type="term" value="F:phosphotransferase activity, for other substituted phosphate groups"/>
    <property type="evidence" value="ECO:0007669"/>
    <property type="project" value="TreeGrafter"/>
</dbReference>